<evidence type="ECO:0000313" key="3">
    <source>
        <dbReference type="Proteomes" id="UP000253729"/>
    </source>
</evidence>
<organism evidence="2 3">
    <name type="scientific">Aspergillus welwitschiae</name>
    <dbReference type="NCBI Taxonomy" id="1341132"/>
    <lineage>
        <taxon>Eukaryota</taxon>
        <taxon>Fungi</taxon>
        <taxon>Dikarya</taxon>
        <taxon>Ascomycota</taxon>
        <taxon>Pezizomycotina</taxon>
        <taxon>Eurotiomycetes</taxon>
        <taxon>Eurotiomycetidae</taxon>
        <taxon>Eurotiales</taxon>
        <taxon>Aspergillaceae</taxon>
        <taxon>Aspergillus</taxon>
        <taxon>Aspergillus subgen. Circumdati</taxon>
    </lineage>
</organism>
<feature type="coiled-coil region" evidence="1">
    <location>
        <begin position="108"/>
        <end position="142"/>
    </location>
</feature>
<dbReference type="RefSeq" id="XP_026620010.1">
    <property type="nucleotide sequence ID" value="XM_026769881.1"/>
</dbReference>
<reference evidence="2 3" key="1">
    <citation type="submission" date="2018-07" db="EMBL/GenBank/DDBJ databases">
        <title>The genomes of Aspergillus section Nigri reveals drivers in fungal speciation.</title>
        <authorList>
            <consortium name="DOE Joint Genome Institute"/>
            <person name="Vesth T.C."/>
            <person name="Nybo J."/>
            <person name="Theobald S."/>
            <person name="Brandl J."/>
            <person name="Frisvad J.C."/>
            <person name="Nielsen K.F."/>
            <person name="Lyhne E.K."/>
            <person name="Kogle M.E."/>
            <person name="Kuo A."/>
            <person name="Riley R."/>
            <person name="Clum A."/>
            <person name="Nolan M."/>
            <person name="Lipzen A."/>
            <person name="Salamov A."/>
            <person name="Henrissat B."/>
            <person name="Wiebenga A."/>
            <person name="De vries R.P."/>
            <person name="Grigoriev I.V."/>
            <person name="Mortensen U.H."/>
            <person name="Andersen M.R."/>
            <person name="Baker S.E."/>
        </authorList>
    </citation>
    <scope>NUCLEOTIDE SEQUENCE [LARGE SCALE GENOMIC DNA]</scope>
    <source>
        <strain evidence="2 3">CBS 139.54b</strain>
    </source>
</reference>
<accession>A0A3F3PJC1</accession>
<evidence type="ECO:0000256" key="1">
    <source>
        <dbReference type="SAM" id="Coils"/>
    </source>
</evidence>
<dbReference type="Proteomes" id="UP000253729">
    <property type="component" value="Unassembled WGS sequence"/>
</dbReference>
<proteinExistence type="predicted"/>
<keyword evidence="1" id="KW-0175">Coiled coil</keyword>
<dbReference type="EMBL" id="KZ852106">
    <property type="protein sequence ID" value="RDH26988.1"/>
    <property type="molecule type" value="Genomic_DNA"/>
</dbReference>
<gene>
    <name evidence="2" type="ORF">BDQ94DRAFT_164024</name>
</gene>
<dbReference type="AlphaFoldDB" id="A0A3F3PJC1"/>
<evidence type="ECO:0000313" key="2">
    <source>
        <dbReference type="EMBL" id="RDH26988.1"/>
    </source>
</evidence>
<sequence length="205" mass="23839">MEEHLSRISNENRKYWRVICRKRLSQHIWEALGLRIDPSEVRLKTGEPTQYLWKIDDSSLQPLFEKHLSKHSVGAYKQLCQGVGESFYAIRSETTDKENVQLSLSDRVQTLQRENAELTQILANWMERVSSLQDEKTVAEEKICVQESTITEAQQTISHLQQDVQQWVAVAEYYQLRCMHCSEALKQTIISLQALESTMNLPRST</sequence>
<dbReference type="GeneID" id="38138237"/>
<name>A0A3F3PJC1_9EURO</name>
<keyword evidence="3" id="KW-1185">Reference proteome</keyword>
<dbReference type="STRING" id="1341132.A0A3F3PJC1"/>
<protein>
    <submittedName>
        <fullName evidence="2">Uncharacterized protein</fullName>
    </submittedName>
</protein>